<dbReference type="CDD" id="cd05154">
    <property type="entry name" value="ACAD10_11_N-like"/>
    <property type="match status" value="1"/>
</dbReference>
<name>A0ABW1TQZ8_9BURK</name>
<dbReference type="PANTHER" id="PTHR47829">
    <property type="entry name" value="HYDROLASE, PUTATIVE (AFU_ORTHOLOGUE AFUA_1G12880)-RELATED"/>
    <property type="match status" value="1"/>
</dbReference>
<dbReference type="Proteomes" id="UP001596270">
    <property type="component" value="Unassembled WGS sequence"/>
</dbReference>
<dbReference type="InterPro" id="IPR011009">
    <property type="entry name" value="Kinase-like_dom_sf"/>
</dbReference>
<comment type="caution">
    <text evidence="2">The sequence shown here is derived from an EMBL/GenBank/DDBJ whole genome shotgun (WGS) entry which is preliminary data.</text>
</comment>
<dbReference type="SUPFAM" id="SSF56112">
    <property type="entry name" value="Protein kinase-like (PK-like)"/>
    <property type="match status" value="1"/>
</dbReference>
<gene>
    <name evidence="2" type="ORF">ACFQND_02155</name>
</gene>
<dbReference type="PROSITE" id="PS00108">
    <property type="entry name" value="PROTEIN_KINASE_ST"/>
    <property type="match status" value="1"/>
</dbReference>
<reference evidence="3" key="1">
    <citation type="journal article" date="2019" name="Int. J. Syst. Evol. Microbiol.">
        <title>The Global Catalogue of Microorganisms (GCM) 10K type strain sequencing project: providing services to taxonomists for standard genome sequencing and annotation.</title>
        <authorList>
            <consortium name="The Broad Institute Genomics Platform"/>
            <consortium name="The Broad Institute Genome Sequencing Center for Infectious Disease"/>
            <person name="Wu L."/>
            <person name="Ma J."/>
        </authorList>
    </citation>
    <scope>NUCLEOTIDE SEQUENCE [LARGE SCALE GENOMIC DNA]</scope>
    <source>
        <strain evidence="3">CCUG 39402</strain>
    </source>
</reference>
<dbReference type="Pfam" id="PF01636">
    <property type="entry name" value="APH"/>
    <property type="match status" value="1"/>
</dbReference>
<proteinExistence type="predicted"/>
<dbReference type="Gene3D" id="3.90.1200.10">
    <property type="match status" value="1"/>
</dbReference>
<evidence type="ECO:0000259" key="1">
    <source>
        <dbReference type="Pfam" id="PF01636"/>
    </source>
</evidence>
<dbReference type="PANTHER" id="PTHR47829:SF1">
    <property type="entry name" value="HAD FAMILY PHOSPHATASE"/>
    <property type="match status" value="1"/>
</dbReference>
<protein>
    <submittedName>
        <fullName evidence="2">Phosphotransferase family protein</fullName>
    </submittedName>
</protein>
<accession>A0ABW1TQZ8</accession>
<dbReference type="EMBL" id="JBHSRS010000004">
    <property type="protein sequence ID" value="MFC6280036.1"/>
    <property type="molecule type" value="Genomic_DNA"/>
</dbReference>
<dbReference type="InterPro" id="IPR002575">
    <property type="entry name" value="Aminoglycoside_PTrfase"/>
</dbReference>
<feature type="domain" description="Aminoglycoside phosphotransferase" evidence="1">
    <location>
        <begin position="50"/>
        <end position="282"/>
    </location>
</feature>
<evidence type="ECO:0000313" key="2">
    <source>
        <dbReference type="EMBL" id="MFC6280036.1"/>
    </source>
</evidence>
<dbReference type="InterPro" id="IPR041726">
    <property type="entry name" value="ACAD10_11_N"/>
</dbReference>
<dbReference type="RefSeq" id="WP_371437999.1">
    <property type="nucleotide sequence ID" value="NZ_JBHSRS010000004.1"/>
</dbReference>
<keyword evidence="3" id="KW-1185">Reference proteome</keyword>
<dbReference type="InterPro" id="IPR008271">
    <property type="entry name" value="Ser/Thr_kinase_AS"/>
</dbReference>
<sequence>MVILPSQSSVVQSVPSALHPIGHELPQDWSALRAHLNQHGFDLDVSEAPRQFSGGFGNLNYLVMMNGREWVLRRPPPGNIPPGANDMLREFTILKNLWKAFPLAPKAIHFCADTAILGAPFLIMEYRRGLVIGGSLPEFRPVTEEERAMLGRRIVDLLADLHSVDAESVGLSNLGRPEGMLSRMVEGWEKRANLAYGADTPKGITRTAHWLRNRIPIQQPTCLLHSDFKLDNIILDPVSLEPRALIDWDMGTRGDPMVDLATLLSYWSQAGDPEAMQKLAQMPTAQAGFPTRSNVLEIYARRTGADLSSFKFYRVLAMFKLTVVFMQLHAKYRRGEVANEKYEAFGPLSIGLLDFTEAIASGALH</sequence>
<dbReference type="Gene3D" id="3.30.200.20">
    <property type="entry name" value="Phosphorylase Kinase, domain 1"/>
    <property type="match status" value="1"/>
</dbReference>
<dbReference type="InterPro" id="IPR052898">
    <property type="entry name" value="ACAD10-like"/>
</dbReference>
<evidence type="ECO:0000313" key="3">
    <source>
        <dbReference type="Proteomes" id="UP001596270"/>
    </source>
</evidence>
<organism evidence="2 3">
    <name type="scientific">Polaromonas aquatica</name>
    <dbReference type="NCBI Taxonomy" id="332657"/>
    <lineage>
        <taxon>Bacteria</taxon>
        <taxon>Pseudomonadati</taxon>
        <taxon>Pseudomonadota</taxon>
        <taxon>Betaproteobacteria</taxon>
        <taxon>Burkholderiales</taxon>
        <taxon>Comamonadaceae</taxon>
        <taxon>Polaromonas</taxon>
    </lineage>
</organism>